<reference evidence="4 5" key="4">
    <citation type="journal article" date="2023" name="Nature">
        <title>Structural basis of mitochondrial membrane bending by the I-II-III&lt;sub&gt;2&lt;/sub&gt;-IV&lt;sub&gt;2&lt;/sub&gt; supercomplex.</title>
        <authorList>
            <person name="Muhleip A."/>
            <person name="Flygaard R.K."/>
            <person name="Baradaran R."/>
            <person name="Haapanen O."/>
            <person name="Gruhl T."/>
            <person name="Tobiasson V."/>
            <person name="Marechal A."/>
            <person name="Sharma V."/>
            <person name="Amunts A."/>
        </authorList>
    </citation>
    <scope>STRUCTURE BY ELECTRON MICROSCOPY (2.80 ANGSTROMS)</scope>
</reference>
<evidence type="ECO:0007829" key="4">
    <source>
        <dbReference type="PDB" id="8B6F"/>
    </source>
</evidence>
<dbReference type="PDB" id="8GZU">
    <property type="method" value="EM"/>
    <property type="resolution" value="4.18 A"/>
    <property type="chains" value="B6/b6=1-129"/>
</dbReference>
<dbReference type="STRING" id="312017.Q231G0"/>
<organism evidence="1 2">
    <name type="scientific">Tetrahymena thermophila (strain SB210)</name>
    <dbReference type="NCBI Taxonomy" id="312017"/>
    <lineage>
        <taxon>Eukaryota</taxon>
        <taxon>Sar</taxon>
        <taxon>Alveolata</taxon>
        <taxon>Ciliophora</taxon>
        <taxon>Intramacronucleata</taxon>
        <taxon>Oligohymenophorea</taxon>
        <taxon>Hymenostomatida</taxon>
        <taxon>Tetrahymenina</taxon>
        <taxon>Tetrahymenidae</taxon>
        <taxon>Tetrahymena</taxon>
    </lineage>
</organism>
<dbReference type="EMDB" id="EMD-34403"/>
<sequence>MLLIEMAFNAMKMKIFSLRKIKVKSKEQYLYNYQQKLLILGQGKEKNNKQYKKDIEMGGFQKYPIPRYLHVGQWIVNKNWKWNTFHMFFPTAILCFMVWRNSMISTAKPPNYGEYVDPQSPVAPKAIKY</sequence>
<dbReference type="EMDB" id="EMD-34373"/>
<evidence type="ECO:0000313" key="2">
    <source>
        <dbReference type="Proteomes" id="UP000009168"/>
    </source>
</evidence>
<reference evidence="2" key="1">
    <citation type="journal article" date="2006" name="PLoS Biol.">
        <title>Macronuclear genome sequence of the ciliate Tetrahymena thermophila, a model eukaryote.</title>
        <authorList>
            <person name="Eisen J.A."/>
            <person name="Coyne R.S."/>
            <person name="Wu M."/>
            <person name="Wu D."/>
            <person name="Thiagarajan M."/>
            <person name="Wortman J.R."/>
            <person name="Badger J.H."/>
            <person name="Ren Q."/>
            <person name="Amedeo P."/>
            <person name="Jones K.M."/>
            <person name="Tallon L.J."/>
            <person name="Delcher A.L."/>
            <person name="Salzberg S.L."/>
            <person name="Silva J.C."/>
            <person name="Haas B.J."/>
            <person name="Majoros W.H."/>
            <person name="Farzad M."/>
            <person name="Carlton J.M."/>
            <person name="Smith R.K. Jr."/>
            <person name="Garg J."/>
            <person name="Pearlman R.E."/>
            <person name="Karrer K.M."/>
            <person name="Sun L."/>
            <person name="Manning G."/>
            <person name="Elde N.C."/>
            <person name="Turkewitz A.P."/>
            <person name="Asai D.J."/>
            <person name="Wilkes D.E."/>
            <person name="Wang Y."/>
            <person name="Cai H."/>
            <person name="Collins K."/>
            <person name="Stewart B.A."/>
            <person name="Lee S.R."/>
            <person name="Wilamowska K."/>
            <person name="Weinberg Z."/>
            <person name="Ruzzo W.L."/>
            <person name="Wloga D."/>
            <person name="Gaertig J."/>
            <person name="Frankel J."/>
            <person name="Tsao C.-C."/>
            <person name="Gorovsky M.A."/>
            <person name="Keeling P.J."/>
            <person name="Waller R.F."/>
            <person name="Patron N.J."/>
            <person name="Cherry J.M."/>
            <person name="Stover N.A."/>
            <person name="Krieger C.J."/>
            <person name="del Toro C."/>
            <person name="Ryder H.F."/>
            <person name="Williamson S.C."/>
            <person name="Barbeau R.A."/>
            <person name="Hamilton E.P."/>
            <person name="Orias E."/>
        </authorList>
    </citation>
    <scope>NUCLEOTIDE SEQUENCE [LARGE SCALE GENOMIC DNA]</scope>
    <source>
        <strain evidence="2">SB210</strain>
    </source>
</reference>
<dbReference type="GeneID" id="7847140"/>
<protein>
    <submittedName>
        <fullName evidence="1">Uncharacterized protein</fullName>
    </submittedName>
</protein>
<keyword evidence="3 4" id="KW-0002">3D-structure</keyword>
<dbReference type="InParanoid" id="Q231G0"/>
<evidence type="ECO:0000313" key="1">
    <source>
        <dbReference type="EMBL" id="EAR91079.2"/>
    </source>
</evidence>
<dbReference type="PDB" id="7TGH">
    <property type="method" value="EM"/>
    <property type="resolution" value="2.60 A"/>
    <property type="chains" value="B6=1-129"/>
</dbReference>
<dbReference type="EMDB" id="EMD-16184"/>
<dbReference type="Proteomes" id="UP000009168">
    <property type="component" value="Unassembled WGS sequence"/>
</dbReference>
<dbReference type="KEGG" id="tet:TTHERM_00430000"/>
<proteinExistence type="evidence at protein level"/>
<dbReference type="EMDB" id="EMD-15865"/>
<dbReference type="PDB" id="8GYM">
    <property type="method" value="EM"/>
    <property type="resolution" value="2.96 A"/>
    <property type="chains" value="B6/b6=1-129"/>
</dbReference>
<accession>Q231G0</accession>
<keyword evidence="2" id="KW-1185">Reference proteome</keyword>
<evidence type="ECO:0007829" key="6">
    <source>
        <dbReference type="PDB" id="8GYM"/>
    </source>
</evidence>
<dbReference type="PDB" id="8BQS">
    <property type="method" value="EM"/>
    <property type="resolution" value="2.90 A"/>
    <property type="chains" value="BP=1-129"/>
</dbReference>
<gene>
    <name evidence="1" type="ORF">TTHERM_00430000</name>
</gene>
<dbReference type="RefSeq" id="XP_001011324.2">
    <property type="nucleotide sequence ID" value="XM_001011324.3"/>
</dbReference>
<name>Q231G0_TETTS</name>
<reference evidence="6 7" key="3">
    <citation type="journal article" date="2023" name="Nat. Commun.">
        <title>Structures of Tetrahymena thermophila respiratory megacomplexes on the tubular mitochondrial cristae.</title>
        <authorList>
            <person name="Han F."/>
            <person name="Hu Y."/>
            <person name="Wu M."/>
            <person name="He Z."/>
            <person name="Tian H."/>
            <person name="Zhou L."/>
        </authorList>
    </citation>
    <scope>STRUCTURE BY ELECTRON MICROSCOPY (2.96 ANGSTROMS)</scope>
</reference>
<dbReference type="EMBL" id="GG662532">
    <property type="protein sequence ID" value="EAR91079.2"/>
    <property type="molecule type" value="Genomic_DNA"/>
</dbReference>
<dbReference type="PDB" id="8B6F">
    <property type="method" value="EM"/>
    <property type="resolution" value="2.80 A"/>
    <property type="chains" value="BP=1-129"/>
</dbReference>
<dbReference type="AlphaFoldDB" id="Q231G0"/>
<reference evidence="3" key="2">
    <citation type="journal article" date="2022" name="Science">
        <title>Structures of &lt;i&gt;Tetrahymena&lt;/i&gt;'s respiratory chain reveal the diversity of eukaryotic core metabolism.</title>
        <authorList>
            <person name="Zhou L."/>
            <person name="Maldonado M."/>
            <person name="Padavannil A."/>
            <person name="Guo F."/>
            <person name="Letts J.A."/>
        </authorList>
    </citation>
    <scope>STRUCTURE BY ELECTRON MICROSCOPY (2.60 ANGSTROMS)</scope>
</reference>
<dbReference type="HOGENOM" id="CLU_2297321_0_0_1"/>
<dbReference type="EMDB" id="EMD-25882"/>
<evidence type="ECO:0007829" key="7">
    <source>
        <dbReference type="PDB" id="8GZU"/>
    </source>
</evidence>
<evidence type="ECO:0007829" key="5">
    <source>
        <dbReference type="PDB" id="8BQS"/>
    </source>
</evidence>
<dbReference type="OrthoDB" id="3900342at2759"/>
<evidence type="ECO:0007829" key="3">
    <source>
        <dbReference type="PDB" id="7TGH"/>
    </source>
</evidence>